<dbReference type="AlphaFoldDB" id="A0A9P6XUY8"/>
<name>A0A9P6XUY8_9FUNG</name>
<reference evidence="1 2" key="1">
    <citation type="journal article" date="2020" name="Microb. Genom.">
        <title>Genetic diversity of clinical and environmental Mucorales isolates obtained from an investigation of mucormycosis cases among solid organ transplant recipients.</title>
        <authorList>
            <person name="Nguyen M.H."/>
            <person name="Kaul D."/>
            <person name="Muto C."/>
            <person name="Cheng S.J."/>
            <person name="Richter R.A."/>
            <person name="Bruno V.M."/>
            <person name="Liu G."/>
            <person name="Beyhan S."/>
            <person name="Sundermann A.J."/>
            <person name="Mounaud S."/>
            <person name="Pasculle A.W."/>
            <person name="Nierman W.C."/>
            <person name="Driscoll E."/>
            <person name="Cumbie R."/>
            <person name="Clancy C.J."/>
            <person name="Dupont C.L."/>
        </authorList>
    </citation>
    <scope>NUCLEOTIDE SEQUENCE [LARGE SCALE GENOMIC DNA]</scope>
    <source>
        <strain evidence="1 2">GL24</strain>
    </source>
</reference>
<evidence type="ECO:0000313" key="2">
    <source>
        <dbReference type="Proteomes" id="UP000740926"/>
    </source>
</evidence>
<proteinExistence type="predicted"/>
<dbReference type="EMBL" id="JAANIU010009450">
    <property type="protein sequence ID" value="KAG1533127.1"/>
    <property type="molecule type" value="Genomic_DNA"/>
</dbReference>
<accession>A0A9P6XUY8</accession>
<protein>
    <submittedName>
        <fullName evidence="1">Uncharacterized protein</fullName>
    </submittedName>
</protein>
<evidence type="ECO:0000313" key="1">
    <source>
        <dbReference type="EMBL" id="KAG1533127.1"/>
    </source>
</evidence>
<comment type="caution">
    <text evidence="1">The sequence shown here is derived from an EMBL/GenBank/DDBJ whole genome shotgun (WGS) entry which is preliminary data.</text>
</comment>
<gene>
    <name evidence="1" type="ORF">G6F50_015973</name>
</gene>
<dbReference type="Proteomes" id="UP000740926">
    <property type="component" value="Unassembled WGS sequence"/>
</dbReference>
<sequence length="80" mass="8382">MAASTEGKKLAGRRLLSLLSSSSQRDTRSALAFILANASCVGGSKRMPVTAGPLRASCSRTIVSTIVSRDQSSDLRQAEV</sequence>
<organism evidence="1 2">
    <name type="scientific">Rhizopus delemar</name>
    <dbReference type="NCBI Taxonomy" id="936053"/>
    <lineage>
        <taxon>Eukaryota</taxon>
        <taxon>Fungi</taxon>
        <taxon>Fungi incertae sedis</taxon>
        <taxon>Mucoromycota</taxon>
        <taxon>Mucoromycotina</taxon>
        <taxon>Mucoromycetes</taxon>
        <taxon>Mucorales</taxon>
        <taxon>Mucorineae</taxon>
        <taxon>Rhizopodaceae</taxon>
        <taxon>Rhizopus</taxon>
    </lineage>
</organism>
<keyword evidence="2" id="KW-1185">Reference proteome</keyword>